<name>A0A653CWF4_CALMS</name>
<gene>
    <name evidence="1" type="ORF">CALMAC_LOCUS11887</name>
</gene>
<reference evidence="1 2" key="1">
    <citation type="submission" date="2019-01" db="EMBL/GenBank/DDBJ databases">
        <authorList>
            <person name="Sayadi A."/>
        </authorList>
    </citation>
    <scope>NUCLEOTIDE SEQUENCE [LARGE SCALE GENOMIC DNA]</scope>
</reference>
<protein>
    <submittedName>
        <fullName evidence="1">Uncharacterized protein</fullName>
    </submittedName>
</protein>
<sequence length="96" mass="11066">MPVLSCILVFEVNGEIILKEKKERLSSRTRGIQRWETQIYSPFNFGLFHLDISGQHSSQIWIGDLESLVAKGERPHCIPYVNQRTMTYLCNSPLLS</sequence>
<evidence type="ECO:0000313" key="2">
    <source>
        <dbReference type="Proteomes" id="UP000410492"/>
    </source>
</evidence>
<dbReference type="EMBL" id="CAACVG010008893">
    <property type="protein sequence ID" value="VEN51433.1"/>
    <property type="molecule type" value="Genomic_DNA"/>
</dbReference>
<dbReference type="AlphaFoldDB" id="A0A653CWF4"/>
<accession>A0A653CWF4</accession>
<keyword evidence="2" id="KW-1185">Reference proteome</keyword>
<organism evidence="1 2">
    <name type="scientific">Callosobruchus maculatus</name>
    <name type="common">Southern cowpea weevil</name>
    <name type="synonym">Pulse bruchid</name>
    <dbReference type="NCBI Taxonomy" id="64391"/>
    <lineage>
        <taxon>Eukaryota</taxon>
        <taxon>Metazoa</taxon>
        <taxon>Ecdysozoa</taxon>
        <taxon>Arthropoda</taxon>
        <taxon>Hexapoda</taxon>
        <taxon>Insecta</taxon>
        <taxon>Pterygota</taxon>
        <taxon>Neoptera</taxon>
        <taxon>Endopterygota</taxon>
        <taxon>Coleoptera</taxon>
        <taxon>Polyphaga</taxon>
        <taxon>Cucujiformia</taxon>
        <taxon>Chrysomeloidea</taxon>
        <taxon>Chrysomelidae</taxon>
        <taxon>Bruchinae</taxon>
        <taxon>Bruchini</taxon>
        <taxon>Callosobruchus</taxon>
    </lineage>
</organism>
<proteinExistence type="predicted"/>
<dbReference type="Proteomes" id="UP000410492">
    <property type="component" value="Unassembled WGS sequence"/>
</dbReference>
<evidence type="ECO:0000313" key="1">
    <source>
        <dbReference type="EMBL" id="VEN51433.1"/>
    </source>
</evidence>